<protein>
    <recommendedName>
        <fullName evidence="3">GAF domain-containing protein</fullName>
    </recommendedName>
</protein>
<feature type="compositionally biased region" description="Polar residues" evidence="2">
    <location>
        <begin position="438"/>
        <end position="449"/>
    </location>
</feature>
<dbReference type="SMART" id="SM00065">
    <property type="entry name" value="GAF"/>
    <property type="match status" value="1"/>
</dbReference>
<feature type="region of interest" description="Disordered" evidence="2">
    <location>
        <begin position="355"/>
        <end position="382"/>
    </location>
</feature>
<dbReference type="AlphaFoldDB" id="A0AAW0XXV7"/>
<evidence type="ECO:0000313" key="5">
    <source>
        <dbReference type="Proteomes" id="UP001445076"/>
    </source>
</evidence>
<dbReference type="Proteomes" id="UP001445076">
    <property type="component" value="Unassembled WGS sequence"/>
</dbReference>
<dbReference type="InterPro" id="IPR003018">
    <property type="entry name" value="GAF"/>
</dbReference>
<accession>A0AAW0XXV7</accession>
<feature type="compositionally biased region" description="Low complexity" evidence="2">
    <location>
        <begin position="359"/>
        <end position="374"/>
    </location>
</feature>
<dbReference type="FunFam" id="3.30.450.40:FF:000004">
    <property type="entry name" value="Phosphodiesterase"/>
    <property type="match status" value="1"/>
</dbReference>
<feature type="region of interest" description="Disordered" evidence="2">
    <location>
        <begin position="713"/>
        <end position="744"/>
    </location>
</feature>
<evidence type="ECO:0000259" key="3">
    <source>
        <dbReference type="SMART" id="SM00065"/>
    </source>
</evidence>
<dbReference type="InterPro" id="IPR029016">
    <property type="entry name" value="GAF-like_dom_sf"/>
</dbReference>
<evidence type="ECO:0000256" key="2">
    <source>
        <dbReference type="SAM" id="MobiDB-lite"/>
    </source>
</evidence>
<organism evidence="4 5">
    <name type="scientific">Cherax quadricarinatus</name>
    <name type="common">Australian red claw crayfish</name>
    <dbReference type="NCBI Taxonomy" id="27406"/>
    <lineage>
        <taxon>Eukaryota</taxon>
        <taxon>Metazoa</taxon>
        <taxon>Ecdysozoa</taxon>
        <taxon>Arthropoda</taxon>
        <taxon>Crustacea</taxon>
        <taxon>Multicrustacea</taxon>
        <taxon>Malacostraca</taxon>
        <taxon>Eumalacostraca</taxon>
        <taxon>Eucarida</taxon>
        <taxon>Decapoda</taxon>
        <taxon>Pleocyemata</taxon>
        <taxon>Astacidea</taxon>
        <taxon>Parastacoidea</taxon>
        <taxon>Parastacidae</taxon>
        <taxon>Cherax</taxon>
    </lineage>
</organism>
<feature type="region of interest" description="Disordered" evidence="2">
    <location>
        <begin position="423"/>
        <end position="449"/>
    </location>
</feature>
<comment type="caution">
    <text evidence="4">The sequence shown here is derived from an EMBL/GenBank/DDBJ whole genome shotgun (WGS) entry which is preliminary data.</text>
</comment>
<dbReference type="SUPFAM" id="SSF55781">
    <property type="entry name" value="GAF domain-like"/>
    <property type="match status" value="2"/>
</dbReference>
<feature type="compositionally biased region" description="Low complexity" evidence="2">
    <location>
        <begin position="284"/>
        <end position="296"/>
    </location>
</feature>
<evidence type="ECO:0000313" key="4">
    <source>
        <dbReference type="EMBL" id="KAK8747845.1"/>
    </source>
</evidence>
<proteinExistence type="predicted"/>
<feature type="compositionally biased region" description="Low complexity" evidence="2">
    <location>
        <begin position="128"/>
        <end position="164"/>
    </location>
</feature>
<feature type="region of interest" description="Disordered" evidence="2">
    <location>
        <begin position="1"/>
        <end position="185"/>
    </location>
</feature>
<dbReference type="EMBL" id="JARKIK010000013">
    <property type="protein sequence ID" value="KAK8747845.1"/>
    <property type="molecule type" value="Genomic_DNA"/>
</dbReference>
<feature type="non-terminal residue" evidence="4">
    <location>
        <position position="744"/>
    </location>
</feature>
<feature type="compositionally biased region" description="Polar residues" evidence="2">
    <location>
        <begin position="40"/>
        <end position="100"/>
    </location>
</feature>
<gene>
    <name evidence="4" type="ORF">OTU49_016178</name>
</gene>
<dbReference type="Pfam" id="PF01590">
    <property type="entry name" value="GAF"/>
    <property type="match status" value="1"/>
</dbReference>
<sequence>MEGQDETDGPSSHYSTPEPAPLRDSQVNPRTCEFNHRSCESNPRTCESNPRTCESNPRTCESNPRTCESNPRTCESNPRTCESNPRTCESSPRTCESSPRNCEPSPRTCESNPRTCATNLRPSEATPRTSETNSRTSETNLRTPETSPRTSETSPRTSETSPRTCQGTGACVTHNGGADGAPRSPLVMDSVEMGLDADSLAEDCETTASSATTVVCDSRFFCATPESPENTHLDSLDQDSGPENADEEMDSLPVIQCPGLTPARHSVSGSSQSEPSSNGPTQMGPSSNGPSPSGPSAEFSNEDNRENQQQRGRLSPPAEGECVATQEEVGSTLIMLPAASLDGEVDASFPIINTDDVQSPRWSSPSFSSGMSPPSERRGTPDLQEEQVEAYLDRHPQVVERWLRERTPMAAFRNMRGGRSLMQTDQLGKSWDSEARDTPTSGTPTDNQHLLANYSYSSRRNSISSWLSPKNVKSKKVERLTEPELFMELIRDISTELDIDTLCHKILVNVGHLTHADRASLFLAQGPRHSRSLVAKLFDVTVDTVLEDALSNAAEREILLPWGVGIVGHVANTKEVINIKDAYQDPRFDASIDRRTGYRTMSVLCMPVCNYEGEVIGVAEIINKKNGTNEFTRQDVEVFRRYLTFCGIGIQNAQLYDMSVREYKRNQLLLHLARGIFEEQTSLDRLVTKIMTEARELLKCERCSVYLLDPQTAGSAVDDKKNSSKDNSQSAETLVIRQSVAPTP</sequence>
<feature type="compositionally biased region" description="Polar residues" evidence="2">
    <location>
        <begin position="108"/>
        <end position="121"/>
    </location>
</feature>
<feature type="domain" description="GAF" evidence="3">
    <location>
        <begin position="498"/>
        <end position="660"/>
    </location>
</feature>
<reference evidence="4 5" key="1">
    <citation type="journal article" date="2024" name="BMC Genomics">
        <title>Genome assembly of redclaw crayfish (Cherax quadricarinatus) provides insights into its immune adaptation and hypoxia tolerance.</title>
        <authorList>
            <person name="Liu Z."/>
            <person name="Zheng J."/>
            <person name="Li H."/>
            <person name="Fang K."/>
            <person name="Wang S."/>
            <person name="He J."/>
            <person name="Zhou D."/>
            <person name="Weng S."/>
            <person name="Chi M."/>
            <person name="Gu Z."/>
            <person name="He J."/>
            <person name="Li F."/>
            <person name="Wang M."/>
        </authorList>
    </citation>
    <scope>NUCLEOTIDE SEQUENCE [LARGE SCALE GENOMIC DNA]</scope>
    <source>
        <strain evidence="4">ZL_2023a</strain>
    </source>
</reference>
<feature type="compositionally biased region" description="Low complexity" evidence="2">
    <location>
        <begin position="266"/>
        <end position="277"/>
    </location>
</feature>
<name>A0AAW0XXV7_CHEQU</name>
<keyword evidence="5" id="KW-1185">Reference proteome</keyword>
<evidence type="ECO:0000256" key="1">
    <source>
        <dbReference type="ARBA" id="ARBA00022737"/>
    </source>
</evidence>
<dbReference type="Gene3D" id="3.30.450.40">
    <property type="match status" value="2"/>
</dbReference>
<feature type="region of interest" description="Disordered" evidence="2">
    <location>
        <begin position="225"/>
        <end position="325"/>
    </location>
</feature>
<keyword evidence="1" id="KW-0677">Repeat</keyword>